<comment type="caution">
    <text evidence="3">The sequence shown here is derived from an EMBL/GenBank/DDBJ whole genome shotgun (WGS) entry which is preliminary data.</text>
</comment>
<gene>
    <name evidence="3" type="ORF">SEMRO_766_G199350.1</name>
</gene>
<evidence type="ECO:0000256" key="2">
    <source>
        <dbReference type="SAM" id="SignalP"/>
    </source>
</evidence>
<dbReference type="AlphaFoldDB" id="A0A9N8HKX3"/>
<dbReference type="OrthoDB" id="436883at2759"/>
<dbReference type="Pfam" id="PF10563">
    <property type="entry name" value="CA_like"/>
    <property type="match status" value="1"/>
</dbReference>
<dbReference type="InterPro" id="IPR018883">
    <property type="entry name" value="Delta_CA"/>
</dbReference>
<accession>A0A9N8HKX3</accession>
<feature type="chain" id="PRO_5040403911" evidence="2">
    <location>
        <begin position="24"/>
        <end position="394"/>
    </location>
</feature>
<dbReference type="Proteomes" id="UP001153069">
    <property type="component" value="Unassembled WGS sequence"/>
</dbReference>
<dbReference type="EMBL" id="CAICTM010000765">
    <property type="protein sequence ID" value="CAB9516190.1"/>
    <property type="molecule type" value="Genomic_DNA"/>
</dbReference>
<evidence type="ECO:0000313" key="4">
    <source>
        <dbReference type="Proteomes" id="UP001153069"/>
    </source>
</evidence>
<keyword evidence="2" id="KW-0732">Signal</keyword>
<feature type="signal peptide" evidence="2">
    <location>
        <begin position="1"/>
        <end position="23"/>
    </location>
</feature>
<keyword evidence="4" id="KW-1185">Reference proteome</keyword>
<name>A0A9N8HKX3_9STRA</name>
<proteinExistence type="predicted"/>
<protein>
    <submittedName>
        <fullName evidence="3">Uncharacterized protein</fullName>
    </submittedName>
</protein>
<evidence type="ECO:0000313" key="3">
    <source>
        <dbReference type="EMBL" id="CAB9516190.1"/>
    </source>
</evidence>
<reference evidence="3" key="1">
    <citation type="submission" date="2020-06" db="EMBL/GenBank/DDBJ databases">
        <authorList>
            <consortium name="Plant Systems Biology data submission"/>
        </authorList>
    </citation>
    <scope>NUCLEOTIDE SEQUENCE</scope>
    <source>
        <strain evidence="3">D6</strain>
    </source>
</reference>
<feature type="region of interest" description="Disordered" evidence="1">
    <location>
        <begin position="33"/>
        <end position="110"/>
    </location>
</feature>
<feature type="compositionally biased region" description="Low complexity" evidence="1">
    <location>
        <begin position="63"/>
        <end position="90"/>
    </location>
</feature>
<sequence length="394" mass="42653">MDRRPRNAVAGLLMLVLGVVVVALTQTNNPSSATFELTAGEKDGGDETPPMVRRDRNLDENEGTTAPTTATESSTTAPTTVTESSTTGPSQAPPTWSPTRYQGPNPCEGKRPDLPNALCFVEGIPQTGEQAPANVTEGYLGLRDTLGVVPVTVPFWQVASCPVGVYWKLGAEHYSYGEYDETGTGPMEDASSDDVRQGYQCQHYDASDPKFTTEFDWQHCDGMTVGQTYEIQWPHSAAGACGTIWQYQHPFLDGVFCRDSVLVDTAAELGVQAQVFTVVNDDSYYYHDLMRGMIVDEYSDRGTDVAMYTGSYTLGGGLDNTVCSQFTPLTWHVDRKCHLISASSMDKLCEDMKRQSDDFITGVALSPQSARELVSDNLAANNQVSGGAGTAIGK</sequence>
<evidence type="ECO:0000256" key="1">
    <source>
        <dbReference type="SAM" id="MobiDB-lite"/>
    </source>
</evidence>
<organism evidence="3 4">
    <name type="scientific">Seminavis robusta</name>
    <dbReference type="NCBI Taxonomy" id="568900"/>
    <lineage>
        <taxon>Eukaryota</taxon>
        <taxon>Sar</taxon>
        <taxon>Stramenopiles</taxon>
        <taxon>Ochrophyta</taxon>
        <taxon>Bacillariophyta</taxon>
        <taxon>Bacillariophyceae</taxon>
        <taxon>Bacillariophycidae</taxon>
        <taxon>Naviculales</taxon>
        <taxon>Naviculaceae</taxon>
        <taxon>Seminavis</taxon>
    </lineage>
</organism>